<dbReference type="KEGG" id="crq:GCK72_011030"/>
<feature type="signal peptide" evidence="2">
    <location>
        <begin position="1"/>
        <end position="24"/>
    </location>
</feature>
<sequence length="401" mass="44956">MQPPTDKFTYWHLLIGFLSLLVQQDVENAPRMMDVKNGYLDILIQSSPSALAGMISGAVLAVPNVHLIASNPVISNLSFLTHFFGLNTFGSGFGIVSGTVFLGLGFSWKITGVANFVAFLLAPLFSMAFVSYAPIIFSGVMYRVICITIIQASLYMGNRLKPRLFEDALAGIISRIPEKYLRKCPCSTLITIFNLKDVFFTAMTLRRIRSAELRRRSSVLFTKLLHRSAQPLETIGDVVQSLLGSESKVENCEVGTIVTLTNEAKQIVTKGSPIHRLLLLFAENCFYDRDFGKVMRRDDLEEKIRITIGTEVLERCIKEKFLQVRKRHSIRYIKFGAKSPGKDNVQDLLKRVQGGNGKAKFNELEKHGAMHLVDVQMIIEGNFKQKDENGPSPRFVLTVTR</sequence>
<accession>A0A6A5H6E9</accession>
<comment type="caution">
    <text evidence="3">The sequence shown here is derived from an EMBL/GenBank/DDBJ whole genome shotgun (WGS) entry which is preliminary data.</text>
</comment>
<keyword evidence="1" id="KW-1133">Transmembrane helix</keyword>
<name>A0A6A5H6E9_CAERE</name>
<feature type="transmembrane region" description="Helical" evidence="1">
    <location>
        <begin position="113"/>
        <end position="134"/>
    </location>
</feature>
<evidence type="ECO:0000256" key="1">
    <source>
        <dbReference type="SAM" id="Phobius"/>
    </source>
</evidence>
<gene>
    <name evidence="3" type="ORF">GCK72_011030</name>
</gene>
<keyword evidence="1" id="KW-0472">Membrane</keyword>
<proteinExistence type="predicted"/>
<dbReference type="GeneID" id="9811766"/>
<evidence type="ECO:0000313" key="3">
    <source>
        <dbReference type="EMBL" id="KAF1762767.1"/>
    </source>
</evidence>
<keyword evidence="1" id="KW-0812">Transmembrane</keyword>
<feature type="chain" id="PRO_5025337763" evidence="2">
    <location>
        <begin position="25"/>
        <end position="401"/>
    </location>
</feature>
<dbReference type="RefSeq" id="XP_003111727.2">
    <property type="nucleotide sequence ID" value="XM_003111679.2"/>
</dbReference>
<dbReference type="AlphaFoldDB" id="A0A6A5H6E9"/>
<keyword evidence="2" id="KW-0732">Signal</keyword>
<dbReference type="Proteomes" id="UP000483820">
    <property type="component" value="Chromosome III"/>
</dbReference>
<evidence type="ECO:0000313" key="4">
    <source>
        <dbReference type="Proteomes" id="UP000483820"/>
    </source>
</evidence>
<dbReference type="CTD" id="9811766"/>
<reference evidence="3 4" key="1">
    <citation type="submission" date="2019-12" db="EMBL/GenBank/DDBJ databases">
        <title>Chromosome-level assembly of the Caenorhabditis remanei genome.</title>
        <authorList>
            <person name="Teterina A.A."/>
            <person name="Willis J.H."/>
            <person name="Phillips P.C."/>
        </authorList>
    </citation>
    <scope>NUCLEOTIDE SEQUENCE [LARGE SCALE GENOMIC DNA]</scope>
    <source>
        <strain evidence="3 4">PX506</strain>
        <tissue evidence="3">Whole organism</tissue>
    </source>
</reference>
<evidence type="ECO:0000256" key="2">
    <source>
        <dbReference type="SAM" id="SignalP"/>
    </source>
</evidence>
<dbReference type="EMBL" id="WUAV01000003">
    <property type="protein sequence ID" value="KAF1762767.1"/>
    <property type="molecule type" value="Genomic_DNA"/>
</dbReference>
<feature type="transmembrane region" description="Helical" evidence="1">
    <location>
        <begin position="82"/>
        <end position="106"/>
    </location>
</feature>
<feature type="transmembrane region" description="Helical" evidence="1">
    <location>
        <begin position="39"/>
        <end position="62"/>
    </location>
</feature>
<protein>
    <submittedName>
        <fullName evidence="3">Uncharacterized protein</fullName>
    </submittedName>
</protein>
<organism evidence="3 4">
    <name type="scientific">Caenorhabditis remanei</name>
    <name type="common">Caenorhabditis vulgaris</name>
    <dbReference type="NCBI Taxonomy" id="31234"/>
    <lineage>
        <taxon>Eukaryota</taxon>
        <taxon>Metazoa</taxon>
        <taxon>Ecdysozoa</taxon>
        <taxon>Nematoda</taxon>
        <taxon>Chromadorea</taxon>
        <taxon>Rhabditida</taxon>
        <taxon>Rhabditina</taxon>
        <taxon>Rhabditomorpha</taxon>
        <taxon>Rhabditoidea</taxon>
        <taxon>Rhabditidae</taxon>
        <taxon>Peloderinae</taxon>
        <taxon>Caenorhabditis</taxon>
    </lineage>
</organism>